<proteinExistence type="predicted"/>
<reference evidence="2" key="1">
    <citation type="submission" date="2023-08" db="EMBL/GenBank/DDBJ databases">
        <title>A de novo genome assembly of Solanum verrucosum Schlechtendal, a Mexican diploid species geographically isolated from the other diploid A-genome species in potato relatives.</title>
        <authorList>
            <person name="Hosaka K."/>
        </authorList>
    </citation>
    <scope>NUCLEOTIDE SEQUENCE</scope>
    <source>
        <tissue evidence="2">Young leaves</tissue>
    </source>
</reference>
<keyword evidence="1" id="KW-0732">Signal</keyword>
<gene>
    <name evidence="2" type="ORF">MTR67_012485</name>
</gene>
<organism evidence="2 3">
    <name type="scientific">Solanum verrucosum</name>
    <dbReference type="NCBI Taxonomy" id="315347"/>
    <lineage>
        <taxon>Eukaryota</taxon>
        <taxon>Viridiplantae</taxon>
        <taxon>Streptophyta</taxon>
        <taxon>Embryophyta</taxon>
        <taxon>Tracheophyta</taxon>
        <taxon>Spermatophyta</taxon>
        <taxon>Magnoliopsida</taxon>
        <taxon>eudicotyledons</taxon>
        <taxon>Gunneridae</taxon>
        <taxon>Pentapetalae</taxon>
        <taxon>asterids</taxon>
        <taxon>lamiids</taxon>
        <taxon>Solanales</taxon>
        <taxon>Solanaceae</taxon>
        <taxon>Solanoideae</taxon>
        <taxon>Solaneae</taxon>
        <taxon>Solanum</taxon>
    </lineage>
</organism>
<dbReference type="EMBL" id="CP133614">
    <property type="protein sequence ID" value="WMV19100.1"/>
    <property type="molecule type" value="Genomic_DNA"/>
</dbReference>
<name>A0AAF0QBE6_SOLVR</name>
<accession>A0AAF0QBE6</accession>
<keyword evidence="3" id="KW-1185">Reference proteome</keyword>
<dbReference type="Proteomes" id="UP001234989">
    <property type="component" value="Chromosome 3"/>
</dbReference>
<evidence type="ECO:0000256" key="1">
    <source>
        <dbReference type="SAM" id="SignalP"/>
    </source>
</evidence>
<feature type="signal peptide" evidence="1">
    <location>
        <begin position="1"/>
        <end position="20"/>
    </location>
</feature>
<protein>
    <submittedName>
        <fullName evidence="2">Uncharacterized protein</fullName>
    </submittedName>
</protein>
<feature type="chain" id="PRO_5042214924" evidence="1">
    <location>
        <begin position="21"/>
        <end position="172"/>
    </location>
</feature>
<evidence type="ECO:0000313" key="2">
    <source>
        <dbReference type="EMBL" id="WMV19100.1"/>
    </source>
</evidence>
<evidence type="ECO:0000313" key="3">
    <source>
        <dbReference type="Proteomes" id="UP001234989"/>
    </source>
</evidence>
<sequence>MMKRSFSYILILYMRSVCLSLLNIGIVVDDVIDTVWNCERLEDGGLGNLLGELSLAQFQQQYAYIDVFLPPFNSVENWYEMEPAQEFEFQILNLFPPFQFHSLPIYTFLPSAFWRGFLDTTLQRKFPSKERGWRDKKQERKFTRKLYMQQNSIPLARWFESFVAGFELSLEE</sequence>
<dbReference type="AlphaFoldDB" id="A0AAF0QBE6"/>